<reference evidence="1 2" key="1">
    <citation type="journal article" date="2020" name="Microorganisms">
        <title>Osmotic Adaptation and Compatible Solute Biosynthesis of Phototrophic Bacteria as Revealed from Genome Analyses.</title>
        <authorList>
            <person name="Imhoff J.F."/>
            <person name="Rahn T."/>
            <person name="Kunzel S."/>
            <person name="Keller A."/>
            <person name="Neulinger S.C."/>
        </authorList>
    </citation>
    <scope>NUCLEOTIDE SEQUENCE [LARGE SCALE GENOMIC DNA]</scope>
    <source>
        <strain evidence="1 2">DSM 9895</strain>
    </source>
</reference>
<evidence type="ECO:0000313" key="1">
    <source>
        <dbReference type="EMBL" id="MBK1669373.1"/>
    </source>
</evidence>
<gene>
    <name evidence="1" type="ORF">CKO28_15145</name>
</gene>
<dbReference type="InterPro" id="IPR023393">
    <property type="entry name" value="START-like_dom_sf"/>
</dbReference>
<name>A0ABS1DGH2_9PROT</name>
<evidence type="ECO:0000313" key="2">
    <source>
        <dbReference type="Proteomes" id="UP001296873"/>
    </source>
</evidence>
<protein>
    <recommendedName>
        <fullName evidence="3">MxaD family protein</fullName>
    </recommendedName>
</protein>
<dbReference type="SUPFAM" id="SSF55961">
    <property type="entry name" value="Bet v1-like"/>
    <property type="match status" value="1"/>
</dbReference>
<dbReference type="CDD" id="cd07821">
    <property type="entry name" value="PYR_PYL_RCAR_like"/>
    <property type="match status" value="1"/>
</dbReference>
<comment type="caution">
    <text evidence="1">The sequence shown here is derived from an EMBL/GenBank/DDBJ whole genome shotgun (WGS) entry which is preliminary data.</text>
</comment>
<dbReference type="Pfam" id="PF10604">
    <property type="entry name" value="Polyketide_cyc2"/>
    <property type="match status" value="1"/>
</dbReference>
<dbReference type="InterPro" id="IPR019587">
    <property type="entry name" value="Polyketide_cyclase/dehydratase"/>
</dbReference>
<dbReference type="EMBL" id="NRRL01000046">
    <property type="protein sequence ID" value="MBK1669373.1"/>
    <property type="molecule type" value="Genomic_DNA"/>
</dbReference>
<accession>A0ABS1DGH2</accession>
<dbReference type="PANTHER" id="PTHR39332">
    <property type="entry name" value="BLL4707 PROTEIN"/>
    <property type="match status" value="1"/>
</dbReference>
<proteinExistence type="predicted"/>
<dbReference type="PANTHER" id="PTHR39332:SF7">
    <property type="entry name" value="SRPBCC FAMILY PROTEIN"/>
    <property type="match status" value="1"/>
</dbReference>
<dbReference type="Proteomes" id="UP001296873">
    <property type="component" value="Unassembled WGS sequence"/>
</dbReference>
<sequence length="147" mass="16424">MRERSQPMAKVSEATKLYISAGRVWDAIGRFADIASWHPLVLGADAGGNDSRPERHLDLGDSQKLVERLESHDDAAMTYRYSFKEGPLPVAEMTAELSVHPDDANSCTIHWSADLEPDGDTPRDQAVQEIQDFFQRGMQHLRFTLAG</sequence>
<organism evidence="1 2">
    <name type="scientific">Rhodovibrio sodomensis</name>
    <dbReference type="NCBI Taxonomy" id="1088"/>
    <lineage>
        <taxon>Bacteria</taxon>
        <taxon>Pseudomonadati</taxon>
        <taxon>Pseudomonadota</taxon>
        <taxon>Alphaproteobacteria</taxon>
        <taxon>Rhodospirillales</taxon>
        <taxon>Rhodovibrionaceae</taxon>
        <taxon>Rhodovibrio</taxon>
    </lineage>
</organism>
<evidence type="ECO:0008006" key="3">
    <source>
        <dbReference type="Google" id="ProtNLM"/>
    </source>
</evidence>
<dbReference type="Gene3D" id="3.30.530.20">
    <property type="match status" value="1"/>
</dbReference>
<keyword evidence="2" id="KW-1185">Reference proteome</keyword>